<keyword evidence="1" id="KW-0479">Metal-binding</keyword>
<sequence length="536" mass="59724">MVVCLNCGKRPEFRCAGCGVARFCCQACQRACWKGHRPHCGSAPDLTAKDLVENVPEAFASAWPEEEQLSDALLLAQLLKALGVCKDGRILGQQPLLETELWEHITKSRRGLAALLFGRNCFRTSLLPAVRALSALGQWPLLLSARPQGHVTELPTLELCATLAWRVLGAARRVRAKGHRRLIFLGIGSGDSLVEASVTLHLAAALGVTPDLEKGSPLSLPWDDFEITVVTTDSADDEDLRLNRIAEAPTELRSLRLDRRAAVQRFAAEAPLFVFSSWMPMHACWCSDVVEDAGSRLVEMCFLTSPPELIQVPRQEVLRPATQQLRATQEIHPLTLCRWDFLAEGFDATGEEMERDFCNSGLFHSQLYVTSSRQVPLLPLPSTLLHSFGCTVSFAMKELDEDDEELDKEEELLEAAAVKRAANQQQRKQVNGFLVFCMCPKRLKGVTALGKQKLLCRVHCCPRCLAQLLPFVGISKKTQKNFNDKKVRFIYKAMNITDIHGKSFINGKTFDNVEVAMLDPSDDKKTKTTKMKITFH</sequence>
<accession>A0A1Q9CJU8</accession>
<dbReference type="EMBL" id="LSRX01001134">
    <property type="protein sequence ID" value="OLP83194.1"/>
    <property type="molecule type" value="Genomic_DNA"/>
</dbReference>
<evidence type="ECO:0000256" key="2">
    <source>
        <dbReference type="ARBA" id="ARBA00022771"/>
    </source>
</evidence>
<evidence type="ECO:0000256" key="1">
    <source>
        <dbReference type="ARBA" id="ARBA00022723"/>
    </source>
</evidence>
<evidence type="ECO:0000259" key="6">
    <source>
        <dbReference type="PROSITE" id="PS50865"/>
    </source>
</evidence>
<feature type="domain" description="MYND-type" evidence="6">
    <location>
        <begin position="4"/>
        <end position="40"/>
    </location>
</feature>
<dbReference type="AlphaFoldDB" id="A0A1Q9CJU8"/>
<gene>
    <name evidence="7" type="ORF">AK812_SmicGene36075</name>
</gene>
<evidence type="ECO:0000256" key="4">
    <source>
        <dbReference type="PROSITE-ProRule" id="PRU00134"/>
    </source>
</evidence>
<feature type="coiled-coil region" evidence="5">
    <location>
        <begin position="392"/>
        <end position="419"/>
    </location>
</feature>
<dbReference type="OMA" id="CRWDFLA"/>
<dbReference type="Proteomes" id="UP000186817">
    <property type="component" value="Unassembled WGS sequence"/>
</dbReference>
<evidence type="ECO:0000256" key="5">
    <source>
        <dbReference type="SAM" id="Coils"/>
    </source>
</evidence>
<keyword evidence="8" id="KW-1185">Reference proteome</keyword>
<proteinExistence type="predicted"/>
<comment type="caution">
    <text evidence="7">The sequence shown here is derived from an EMBL/GenBank/DDBJ whole genome shotgun (WGS) entry which is preliminary data.</text>
</comment>
<dbReference type="SUPFAM" id="SSF144232">
    <property type="entry name" value="HIT/MYND zinc finger-like"/>
    <property type="match status" value="1"/>
</dbReference>
<dbReference type="Gene3D" id="6.10.140.2220">
    <property type="match status" value="1"/>
</dbReference>
<evidence type="ECO:0000256" key="3">
    <source>
        <dbReference type="ARBA" id="ARBA00022833"/>
    </source>
</evidence>
<evidence type="ECO:0000313" key="8">
    <source>
        <dbReference type="Proteomes" id="UP000186817"/>
    </source>
</evidence>
<keyword evidence="5" id="KW-0175">Coiled coil</keyword>
<dbReference type="PROSITE" id="PS50865">
    <property type="entry name" value="ZF_MYND_2"/>
    <property type="match status" value="1"/>
</dbReference>
<keyword evidence="2 4" id="KW-0863">Zinc-finger</keyword>
<organism evidence="7 8">
    <name type="scientific">Symbiodinium microadriaticum</name>
    <name type="common">Dinoflagellate</name>
    <name type="synonym">Zooxanthella microadriatica</name>
    <dbReference type="NCBI Taxonomy" id="2951"/>
    <lineage>
        <taxon>Eukaryota</taxon>
        <taxon>Sar</taxon>
        <taxon>Alveolata</taxon>
        <taxon>Dinophyceae</taxon>
        <taxon>Suessiales</taxon>
        <taxon>Symbiodiniaceae</taxon>
        <taxon>Symbiodinium</taxon>
    </lineage>
</organism>
<protein>
    <recommendedName>
        <fullName evidence="6">MYND-type domain-containing protein</fullName>
    </recommendedName>
</protein>
<dbReference type="GO" id="GO:0008270">
    <property type="term" value="F:zinc ion binding"/>
    <property type="evidence" value="ECO:0007669"/>
    <property type="project" value="UniProtKB-KW"/>
</dbReference>
<evidence type="ECO:0000313" key="7">
    <source>
        <dbReference type="EMBL" id="OLP83194.1"/>
    </source>
</evidence>
<dbReference type="Pfam" id="PF01753">
    <property type="entry name" value="zf-MYND"/>
    <property type="match status" value="1"/>
</dbReference>
<keyword evidence="3" id="KW-0862">Zinc</keyword>
<reference evidence="7 8" key="1">
    <citation type="submission" date="2016-02" db="EMBL/GenBank/DDBJ databases">
        <title>Genome analysis of coral dinoflagellate symbionts highlights evolutionary adaptations to a symbiotic lifestyle.</title>
        <authorList>
            <person name="Aranda M."/>
            <person name="Li Y."/>
            <person name="Liew Y.J."/>
            <person name="Baumgarten S."/>
            <person name="Simakov O."/>
            <person name="Wilson M."/>
            <person name="Piel J."/>
            <person name="Ashoor H."/>
            <person name="Bougouffa S."/>
            <person name="Bajic V.B."/>
            <person name="Ryu T."/>
            <person name="Ravasi T."/>
            <person name="Bayer T."/>
            <person name="Micklem G."/>
            <person name="Kim H."/>
            <person name="Bhak J."/>
            <person name="Lajeunesse T.C."/>
            <person name="Voolstra C.R."/>
        </authorList>
    </citation>
    <scope>NUCLEOTIDE SEQUENCE [LARGE SCALE GENOMIC DNA]</scope>
    <source>
        <strain evidence="7 8">CCMP2467</strain>
    </source>
</reference>
<dbReference type="InterPro" id="IPR002893">
    <property type="entry name" value="Znf_MYND"/>
</dbReference>
<dbReference type="OrthoDB" id="426266at2759"/>
<name>A0A1Q9CJU8_SYMMI</name>
<dbReference type="PROSITE" id="PS01360">
    <property type="entry name" value="ZF_MYND_1"/>
    <property type="match status" value="1"/>
</dbReference>